<proteinExistence type="predicted"/>
<dbReference type="PANTHER" id="PTHR46288">
    <property type="entry name" value="PHORBOL-ESTER/DAG-TYPE DOMAIN-CONTAINING PROTEIN"/>
    <property type="match status" value="1"/>
</dbReference>
<feature type="domain" description="DC1" evidence="2">
    <location>
        <begin position="258"/>
        <end position="306"/>
    </location>
</feature>
<dbReference type="AlphaFoldDB" id="A0AAV6WY41"/>
<dbReference type="Pfam" id="PF03107">
    <property type="entry name" value="C1_2"/>
    <property type="match status" value="3"/>
</dbReference>
<name>A0AAV6WY41_9LAMI</name>
<sequence>MTMNPNPEFPMQNSTSAFEFHPTAAAMADKQPAANGTGQQFQCHGCHQSCHDSIFACWTCNFFLHDHCGNANRYVKHPSHALHPLVLLPTPTYCSGSFLCNGCGAPGSTFSYCCALCEVDLHVHCAYLPLKVIHKSHQHEVYISFRGIDQVKASPEYCKICTKELGSKNWIYIFSIHTHTHTYTHTPPKIESKKRKPKMEYKHFSHNHPLTLHKHQPGQQFHCHGCNLPCKDSTFACWSCNFFLHEHCGNANRYVTHPSHAHHPLVLVPSPTYCSGSFLCNACGAPGSSFSYCCALCEVDLHVYCAFLPPKLSCESHRHELNLSFGTPERMNSSDCCGVCGKEVRFRNWCYVCGELGCDFRVHTYCATSEVKLGVYRDDGVEGNVPGGGNHVRTEEMSPEEIVLEINRMRMEFEMAQALGNIIAYYPR</sequence>
<keyword evidence="1" id="KW-0677">Repeat</keyword>
<evidence type="ECO:0000256" key="1">
    <source>
        <dbReference type="ARBA" id="ARBA00022737"/>
    </source>
</evidence>
<feature type="domain" description="DC1" evidence="2">
    <location>
        <begin position="316"/>
        <end position="367"/>
    </location>
</feature>
<dbReference type="Proteomes" id="UP000826271">
    <property type="component" value="Unassembled WGS sequence"/>
</dbReference>
<accession>A0AAV6WY41</accession>
<dbReference type="EMBL" id="WHWC01000012">
    <property type="protein sequence ID" value="KAG8371843.1"/>
    <property type="molecule type" value="Genomic_DNA"/>
</dbReference>
<evidence type="ECO:0000259" key="2">
    <source>
        <dbReference type="Pfam" id="PF03107"/>
    </source>
</evidence>
<protein>
    <recommendedName>
        <fullName evidence="2">DC1 domain-containing protein</fullName>
    </recommendedName>
</protein>
<organism evidence="3 4">
    <name type="scientific">Buddleja alternifolia</name>
    <dbReference type="NCBI Taxonomy" id="168488"/>
    <lineage>
        <taxon>Eukaryota</taxon>
        <taxon>Viridiplantae</taxon>
        <taxon>Streptophyta</taxon>
        <taxon>Embryophyta</taxon>
        <taxon>Tracheophyta</taxon>
        <taxon>Spermatophyta</taxon>
        <taxon>Magnoliopsida</taxon>
        <taxon>eudicotyledons</taxon>
        <taxon>Gunneridae</taxon>
        <taxon>Pentapetalae</taxon>
        <taxon>asterids</taxon>
        <taxon>lamiids</taxon>
        <taxon>Lamiales</taxon>
        <taxon>Scrophulariaceae</taxon>
        <taxon>Buddlejeae</taxon>
        <taxon>Buddleja</taxon>
    </lineage>
</organism>
<dbReference type="InterPro" id="IPR046349">
    <property type="entry name" value="C1-like_sf"/>
</dbReference>
<dbReference type="PANTHER" id="PTHR46288:SF68">
    <property type="entry name" value="DC1 DOMAIN-CONTAINING PROTEIN"/>
    <property type="match status" value="1"/>
</dbReference>
<comment type="caution">
    <text evidence="3">The sequence shown here is derived from an EMBL/GenBank/DDBJ whole genome shotgun (WGS) entry which is preliminary data.</text>
</comment>
<gene>
    <name evidence="3" type="ORF">BUALT_Bualt12G0005200</name>
</gene>
<reference evidence="3" key="1">
    <citation type="submission" date="2019-10" db="EMBL/GenBank/DDBJ databases">
        <authorList>
            <person name="Zhang R."/>
            <person name="Pan Y."/>
            <person name="Wang J."/>
            <person name="Ma R."/>
            <person name="Yu S."/>
        </authorList>
    </citation>
    <scope>NUCLEOTIDE SEQUENCE</scope>
    <source>
        <strain evidence="3">LA-IB0</strain>
        <tissue evidence="3">Leaf</tissue>
    </source>
</reference>
<dbReference type="SUPFAM" id="SSF57889">
    <property type="entry name" value="Cysteine-rich domain"/>
    <property type="match status" value="3"/>
</dbReference>
<evidence type="ECO:0000313" key="3">
    <source>
        <dbReference type="EMBL" id="KAG8371843.1"/>
    </source>
</evidence>
<keyword evidence="4" id="KW-1185">Reference proteome</keyword>
<feature type="domain" description="DC1" evidence="2">
    <location>
        <begin position="78"/>
        <end position="126"/>
    </location>
</feature>
<evidence type="ECO:0000313" key="4">
    <source>
        <dbReference type="Proteomes" id="UP000826271"/>
    </source>
</evidence>
<dbReference type="InterPro" id="IPR004146">
    <property type="entry name" value="DC1"/>
</dbReference>